<comment type="caution">
    <text evidence="1">The sequence shown here is derived from an EMBL/GenBank/DDBJ whole genome shotgun (WGS) entry which is preliminary data.</text>
</comment>
<gene>
    <name evidence="1" type="ORF">DC045_11865</name>
</gene>
<dbReference type="Gene3D" id="3.40.50.1000">
    <property type="entry name" value="HAD superfamily/HAD-like"/>
    <property type="match status" value="1"/>
</dbReference>
<reference evidence="1 2" key="1">
    <citation type="journal article" date="2018" name="Nat. Biotechnol.">
        <title>A standardized bacterial taxonomy based on genome phylogeny substantially revises the tree of life.</title>
        <authorList>
            <person name="Parks D.H."/>
            <person name="Chuvochina M."/>
            <person name="Waite D.W."/>
            <person name="Rinke C."/>
            <person name="Skarshewski A."/>
            <person name="Chaumeil P.A."/>
            <person name="Hugenholtz P."/>
        </authorList>
    </citation>
    <scope>NUCLEOTIDE SEQUENCE [LARGE SCALE GENOMIC DNA]</scope>
    <source>
        <strain evidence="1">UBA9380</strain>
    </source>
</reference>
<evidence type="ECO:0000313" key="2">
    <source>
        <dbReference type="Proteomes" id="UP000263489"/>
    </source>
</evidence>
<dbReference type="AlphaFoldDB" id="A0A352IU51"/>
<sequence length="35" mass="3905">MLIILDRDGVINEYDGNYICSADEWHPIPGSVEAV</sequence>
<dbReference type="Proteomes" id="UP000263489">
    <property type="component" value="Unassembled WGS sequence"/>
</dbReference>
<name>A0A352IU51_9GAMM</name>
<dbReference type="EMBL" id="DNNA01000184">
    <property type="protein sequence ID" value="HBC34984.1"/>
    <property type="molecule type" value="Genomic_DNA"/>
</dbReference>
<dbReference type="InterPro" id="IPR023214">
    <property type="entry name" value="HAD_sf"/>
</dbReference>
<accession>A0A352IU51</accession>
<proteinExistence type="predicted"/>
<feature type="non-terminal residue" evidence="1">
    <location>
        <position position="35"/>
    </location>
</feature>
<evidence type="ECO:0000313" key="1">
    <source>
        <dbReference type="EMBL" id="HBC34984.1"/>
    </source>
</evidence>
<protein>
    <submittedName>
        <fullName evidence="1">Histidinol phosphate phosphatase</fullName>
    </submittedName>
</protein>
<organism evidence="1 2">
    <name type="scientific">Marinobacter adhaerens</name>
    <dbReference type="NCBI Taxonomy" id="1033846"/>
    <lineage>
        <taxon>Bacteria</taxon>
        <taxon>Pseudomonadati</taxon>
        <taxon>Pseudomonadota</taxon>
        <taxon>Gammaproteobacteria</taxon>
        <taxon>Pseudomonadales</taxon>
        <taxon>Marinobacteraceae</taxon>
        <taxon>Marinobacter</taxon>
    </lineage>
</organism>